<gene>
    <name evidence="1" type="ORF">L2E82_48973</name>
</gene>
<accession>A0ACB8YZY2</accession>
<name>A0ACB8YZY2_CICIN</name>
<dbReference type="EMBL" id="CM042017">
    <property type="protein sequence ID" value="KAI3690766.1"/>
    <property type="molecule type" value="Genomic_DNA"/>
</dbReference>
<sequence>MLQDRLTKARVNKISRREGEFSIYLRKGPGSHGVQQCYRKKGEEQGKGSRRLRYLWRECVRIANDKEIYPMMSSKVNEDKGEHWCYWQGPLPFGVARRIQRDQSSPPELLAGISITLKGYSFSKADKTSPVRGRSNRLFPLNRRGLLSAHSLAFRELPQAPSLTSPSGNQIFLLVRVLTHDIYREPPVSDAFPRLEAKKSRPNKRSKPEVLRKTGMGNKTECTGFLARTTIKPETKARLDKTESIIVRRPSLKWNFHAGARTSMKVDLLQPVRLFVFHFLLPSPSFLALSYLRNLKSLSLLQLVPVRLFGTGQAAHIHEEKNREGVILLKLGKYTTGNWEGL</sequence>
<comment type="caution">
    <text evidence="1">The sequence shown here is derived from an EMBL/GenBank/DDBJ whole genome shotgun (WGS) entry which is preliminary data.</text>
</comment>
<organism evidence="1 2">
    <name type="scientific">Cichorium intybus</name>
    <name type="common">Chicory</name>
    <dbReference type="NCBI Taxonomy" id="13427"/>
    <lineage>
        <taxon>Eukaryota</taxon>
        <taxon>Viridiplantae</taxon>
        <taxon>Streptophyta</taxon>
        <taxon>Embryophyta</taxon>
        <taxon>Tracheophyta</taxon>
        <taxon>Spermatophyta</taxon>
        <taxon>Magnoliopsida</taxon>
        <taxon>eudicotyledons</taxon>
        <taxon>Gunneridae</taxon>
        <taxon>Pentapetalae</taxon>
        <taxon>asterids</taxon>
        <taxon>campanulids</taxon>
        <taxon>Asterales</taxon>
        <taxon>Asteraceae</taxon>
        <taxon>Cichorioideae</taxon>
        <taxon>Cichorieae</taxon>
        <taxon>Cichoriinae</taxon>
        <taxon>Cichorium</taxon>
    </lineage>
</organism>
<proteinExistence type="predicted"/>
<keyword evidence="2" id="KW-1185">Reference proteome</keyword>
<dbReference type="Proteomes" id="UP001055811">
    <property type="component" value="Linkage Group LG09"/>
</dbReference>
<protein>
    <submittedName>
        <fullName evidence="1">Uncharacterized protein</fullName>
    </submittedName>
</protein>
<reference evidence="1 2" key="2">
    <citation type="journal article" date="2022" name="Mol. Ecol. Resour.">
        <title>The genomes of chicory, endive, great burdock and yacon provide insights into Asteraceae paleo-polyploidization history and plant inulin production.</title>
        <authorList>
            <person name="Fan W."/>
            <person name="Wang S."/>
            <person name="Wang H."/>
            <person name="Wang A."/>
            <person name="Jiang F."/>
            <person name="Liu H."/>
            <person name="Zhao H."/>
            <person name="Xu D."/>
            <person name="Zhang Y."/>
        </authorList>
    </citation>
    <scope>NUCLEOTIDE SEQUENCE [LARGE SCALE GENOMIC DNA]</scope>
    <source>
        <strain evidence="2">cv. Punajuju</strain>
        <tissue evidence="1">Leaves</tissue>
    </source>
</reference>
<reference evidence="2" key="1">
    <citation type="journal article" date="2022" name="Mol. Ecol. Resour.">
        <title>The genomes of chicory, endive, great burdock and yacon provide insights into Asteraceae palaeo-polyploidization history and plant inulin production.</title>
        <authorList>
            <person name="Fan W."/>
            <person name="Wang S."/>
            <person name="Wang H."/>
            <person name="Wang A."/>
            <person name="Jiang F."/>
            <person name="Liu H."/>
            <person name="Zhao H."/>
            <person name="Xu D."/>
            <person name="Zhang Y."/>
        </authorList>
    </citation>
    <scope>NUCLEOTIDE SEQUENCE [LARGE SCALE GENOMIC DNA]</scope>
    <source>
        <strain evidence="2">cv. Punajuju</strain>
    </source>
</reference>
<evidence type="ECO:0000313" key="2">
    <source>
        <dbReference type="Proteomes" id="UP001055811"/>
    </source>
</evidence>
<evidence type="ECO:0000313" key="1">
    <source>
        <dbReference type="EMBL" id="KAI3690766.1"/>
    </source>
</evidence>